<name>A0ABZ3D844_9PROT</name>
<sequence>MQDIVSLFTGLPGGRPVTAWHFHDRAGYRHHDMGFVDIFVRCGRGKNGLMHAIDGAMLIIDDPGLPTIFDLERRLAIGLFRFLTMADDRISCRSHAGQATRATHGFERDANACMGREAGAAGCSMR</sequence>
<dbReference type="RefSeq" id="WP_342629290.1">
    <property type="nucleotide sequence ID" value="NZ_CP152276.1"/>
</dbReference>
<evidence type="ECO:0000313" key="1">
    <source>
        <dbReference type="EMBL" id="XAE43958.1"/>
    </source>
</evidence>
<accession>A0ABZ3D844</accession>
<proteinExistence type="predicted"/>
<keyword evidence="2" id="KW-1185">Reference proteome</keyword>
<dbReference type="Proteomes" id="UP001449795">
    <property type="component" value="Chromosome"/>
</dbReference>
<evidence type="ECO:0000313" key="2">
    <source>
        <dbReference type="Proteomes" id="UP001449795"/>
    </source>
</evidence>
<reference evidence="1 2" key="1">
    <citation type="submission" date="2024-04" db="EMBL/GenBank/DDBJ databases">
        <title>Complete genome sequence of Nguyenibacter vanlangesis HBCM-1154, a strain capable of nitrogen fixation, IAA production, and phosphorus solubilization isolated from sugarcane soil.</title>
        <authorList>
            <person name="MY HANH P."/>
        </authorList>
    </citation>
    <scope>NUCLEOTIDE SEQUENCE [LARGE SCALE GENOMIC DNA]</scope>
    <source>
        <strain evidence="1 2">HBCM 1154</strain>
    </source>
</reference>
<dbReference type="EMBL" id="CP152276">
    <property type="protein sequence ID" value="XAE43958.1"/>
    <property type="molecule type" value="Genomic_DNA"/>
</dbReference>
<protein>
    <submittedName>
        <fullName evidence="1">Uncharacterized protein</fullName>
    </submittedName>
</protein>
<gene>
    <name evidence="1" type="ORF">AAC691_05865</name>
</gene>
<organism evidence="1 2">
    <name type="scientific">Nguyenibacter vanlangensis</name>
    <dbReference type="NCBI Taxonomy" id="1216886"/>
    <lineage>
        <taxon>Bacteria</taxon>
        <taxon>Pseudomonadati</taxon>
        <taxon>Pseudomonadota</taxon>
        <taxon>Alphaproteobacteria</taxon>
        <taxon>Acetobacterales</taxon>
        <taxon>Acetobacteraceae</taxon>
        <taxon>Nguyenibacter</taxon>
    </lineage>
</organism>